<dbReference type="Pfam" id="PF01541">
    <property type="entry name" value="GIY-YIG"/>
    <property type="match status" value="1"/>
</dbReference>
<dbReference type="Gene3D" id="3.40.1440.10">
    <property type="entry name" value="GIY-YIG endonuclease"/>
    <property type="match status" value="1"/>
</dbReference>
<comment type="similarity">
    <text evidence="1">Belongs to the UPF0213 family.</text>
</comment>
<keyword evidence="3" id="KW-0540">Nuclease</keyword>
<evidence type="ECO:0000313" key="4">
    <source>
        <dbReference type="Proteomes" id="UP000249555"/>
    </source>
</evidence>
<evidence type="ECO:0000256" key="1">
    <source>
        <dbReference type="ARBA" id="ARBA00007435"/>
    </source>
</evidence>
<feature type="domain" description="GIY-YIG" evidence="2">
    <location>
        <begin position="3"/>
        <end position="79"/>
    </location>
</feature>
<dbReference type="InterPro" id="IPR035901">
    <property type="entry name" value="GIY-YIG_endonuc_sf"/>
</dbReference>
<dbReference type="InterPro" id="IPR000305">
    <property type="entry name" value="GIY-YIG_endonuc"/>
</dbReference>
<dbReference type="AlphaFoldDB" id="A0A2W4YSF2"/>
<dbReference type="InterPro" id="IPR050190">
    <property type="entry name" value="UPF0213_domain"/>
</dbReference>
<accession>A0A2W4YSF2</accession>
<keyword evidence="3" id="KW-0255">Endonuclease</keyword>
<dbReference type="GO" id="GO:0004519">
    <property type="term" value="F:endonuclease activity"/>
    <property type="evidence" value="ECO:0007669"/>
    <property type="project" value="UniProtKB-KW"/>
</dbReference>
<dbReference type="Proteomes" id="UP000249555">
    <property type="component" value="Unassembled WGS sequence"/>
</dbReference>
<keyword evidence="3" id="KW-0378">Hydrolase</keyword>
<dbReference type="PROSITE" id="PS50164">
    <property type="entry name" value="GIY_YIG"/>
    <property type="match status" value="1"/>
</dbReference>
<dbReference type="CDD" id="cd10448">
    <property type="entry name" value="GIY-YIG_unchar_3"/>
    <property type="match status" value="1"/>
</dbReference>
<evidence type="ECO:0000313" key="3">
    <source>
        <dbReference type="EMBL" id="PZO72584.1"/>
    </source>
</evidence>
<reference evidence="3 4" key="1">
    <citation type="submission" date="2017-08" db="EMBL/GenBank/DDBJ databases">
        <title>Infants hospitalized years apart are colonized by the same room-sourced microbial strains.</title>
        <authorList>
            <person name="Brooks B."/>
            <person name="Olm M.R."/>
            <person name="Firek B.A."/>
            <person name="Baker R."/>
            <person name="Thomas B.C."/>
            <person name="Morowitz M.J."/>
            <person name="Banfield J.F."/>
        </authorList>
    </citation>
    <scope>NUCLEOTIDE SEQUENCE [LARGE SCALE GENOMIC DNA]</scope>
    <source>
        <strain evidence="3">S2_018_000_R3_119</strain>
    </source>
</reference>
<dbReference type="PANTHER" id="PTHR34477:SF5">
    <property type="entry name" value="BSL5627 PROTEIN"/>
    <property type="match status" value="1"/>
</dbReference>
<sequence>MARQPAVYIMATWRNGTLYIGVTSDLMARIVQHRDGAFAGFTKRYAVNRLVWFAMADTMEAAITREKQLKVWKRSWKIELIETDNPTWRDLAEDWGFDPLPSS</sequence>
<proteinExistence type="inferred from homology"/>
<comment type="caution">
    <text evidence="3">The sequence shown here is derived from an EMBL/GenBank/DDBJ whole genome shotgun (WGS) entry which is preliminary data.</text>
</comment>
<dbReference type="SUPFAM" id="SSF82771">
    <property type="entry name" value="GIY-YIG endonuclease"/>
    <property type="match status" value="1"/>
</dbReference>
<organism evidence="3 4">
    <name type="scientific">Sphingomonas taxi</name>
    <dbReference type="NCBI Taxonomy" id="1549858"/>
    <lineage>
        <taxon>Bacteria</taxon>
        <taxon>Pseudomonadati</taxon>
        <taxon>Pseudomonadota</taxon>
        <taxon>Alphaproteobacteria</taxon>
        <taxon>Sphingomonadales</taxon>
        <taxon>Sphingomonadaceae</taxon>
        <taxon>Sphingomonas</taxon>
    </lineage>
</organism>
<protein>
    <submittedName>
        <fullName evidence="3">Endonuclease</fullName>
    </submittedName>
</protein>
<evidence type="ECO:0000259" key="2">
    <source>
        <dbReference type="PROSITE" id="PS50164"/>
    </source>
</evidence>
<gene>
    <name evidence="3" type="ORF">DI640_12405</name>
</gene>
<name>A0A2W4YSF2_9SPHN</name>
<dbReference type="EMBL" id="QFMX01000011">
    <property type="protein sequence ID" value="PZO72584.1"/>
    <property type="molecule type" value="Genomic_DNA"/>
</dbReference>
<dbReference type="PANTHER" id="PTHR34477">
    <property type="entry name" value="UPF0213 PROTEIN YHBQ"/>
    <property type="match status" value="1"/>
</dbReference>